<feature type="domain" description="DUF7373" evidence="2">
    <location>
        <begin position="55"/>
        <end position="253"/>
    </location>
</feature>
<evidence type="ECO:0000259" key="3">
    <source>
        <dbReference type="Pfam" id="PF24092"/>
    </source>
</evidence>
<protein>
    <recommendedName>
        <fullName evidence="6">Lipoprotein</fullName>
    </recommendedName>
</protein>
<evidence type="ECO:0000259" key="2">
    <source>
        <dbReference type="Pfam" id="PF24088"/>
    </source>
</evidence>
<dbReference type="InterPro" id="IPR056463">
    <property type="entry name" value="DUF7373_C"/>
</dbReference>
<gene>
    <name evidence="4" type="ORF">AWN90_16060</name>
</gene>
<organism evidence="4 5">
    <name type="scientific">Nocardia terpenica</name>
    <dbReference type="NCBI Taxonomy" id="455432"/>
    <lineage>
        <taxon>Bacteria</taxon>
        <taxon>Bacillati</taxon>
        <taxon>Actinomycetota</taxon>
        <taxon>Actinomycetes</taxon>
        <taxon>Mycobacteriales</taxon>
        <taxon>Nocardiaceae</taxon>
        <taxon>Nocardia</taxon>
    </lineage>
</organism>
<dbReference type="Pfam" id="PF24088">
    <property type="entry name" value="DUF7373"/>
    <property type="match status" value="1"/>
</dbReference>
<accession>A0A164I9G0</accession>
<evidence type="ECO:0000313" key="4">
    <source>
        <dbReference type="EMBL" id="KZM69223.1"/>
    </source>
</evidence>
<feature type="signal peptide" evidence="1">
    <location>
        <begin position="1"/>
        <end position="23"/>
    </location>
</feature>
<name>A0A164I9G0_9NOCA</name>
<dbReference type="InterPro" id="IPR055797">
    <property type="entry name" value="DUF7373"/>
</dbReference>
<keyword evidence="1" id="KW-0732">Signal</keyword>
<evidence type="ECO:0000256" key="1">
    <source>
        <dbReference type="SAM" id="SignalP"/>
    </source>
</evidence>
<comment type="caution">
    <text evidence="4">The sequence shown here is derived from an EMBL/GenBank/DDBJ whole genome shotgun (WGS) entry which is preliminary data.</text>
</comment>
<proteinExistence type="predicted"/>
<feature type="chain" id="PRO_5007850705" description="Lipoprotein" evidence="1">
    <location>
        <begin position="24"/>
        <end position="401"/>
    </location>
</feature>
<dbReference type="Pfam" id="PF24092">
    <property type="entry name" value="DUF7373_C"/>
    <property type="match status" value="1"/>
</dbReference>
<feature type="domain" description="DUF7373" evidence="3">
    <location>
        <begin position="258"/>
        <end position="399"/>
    </location>
</feature>
<dbReference type="Proteomes" id="UP000076512">
    <property type="component" value="Unassembled WGS sequence"/>
</dbReference>
<sequence length="401" mass="43683">MPAPNRCLLALLTAGLIAAAASACGSDIPGTPVRQTPDLSQLDVGNYQVKPRILGHAKSLKQARVRESQRLADYVALPSEADPTYTQDALFALKPHIVLNRKALGDLIINDTFDDVAKDLVAGWQNAMGTATTNPGDKQRLMNLAVLEFPDATTAATVGPTLEHDDFTYNPDNQPVTIPKYPDVKSHWRPTVSSIGAWAVHDRYVVFTKVTDDTSAPDLPALVSQVERLLDVQFPLLDKFAPTPADALATIPLDPDDLLGHTLPTNPEEQLRADPDAVYTGRGAAAGMQGTSLDFLKTGDLDRISFGDGAVFRSRTAEGARRLWQEWKPSTHPEPNRKMVSPPKGLGDNAECFAALTKDGQSVDMNLCIFQVDRYVVQTAGKQLQDLHQKTAAQYRLLVTW</sequence>
<dbReference type="STRING" id="455432.AWN90_16060"/>
<dbReference type="EMBL" id="LWGR01000021">
    <property type="protein sequence ID" value="KZM69223.1"/>
    <property type="molecule type" value="Genomic_DNA"/>
</dbReference>
<evidence type="ECO:0008006" key="6">
    <source>
        <dbReference type="Google" id="ProtNLM"/>
    </source>
</evidence>
<dbReference type="AlphaFoldDB" id="A0A164I9G0"/>
<evidence type="ECO:0000313" key="5">
    <source>
        <dbReference type="Proteomes" id="UP000076512"/>
    </source>
</evidence>
<dbReference type="PROSITE" id="PS51257">
    <property type="entry name" value="PROKAR_LIPOPROTEIN"/>
    <property type="match status" value="1"/>
</dbReference>
<dbReference type="RefSeq" id="WP_067581524.1">
    <property type="nucleotide sequence ID" value="NZ_JABMCZ010000002.1"/>
</dbReference>
<keyword evidence="5" id="KW-1185">Reference proteome</keyword>
<reference evidence="4 5" key="1">
    <citation type="submission" date="2016-04" db="EMBL/GenBank/DDBJ databases">
        <authorList>
            <person name="Evans L.H."/>
            <person name="Alamgir A."/>
            <person name="Owens N."/>
            <person name="Weber N.D."/>
            <person name="Virtaneva K."/>
            <person name="Barbian K."/>
            <person name="Babar A."/>
            <person name="Rosenke K."/>
        </authorList>
    </citation>
    <scope>NUCLEOTIDE SEQUENCE [LARGE SCALE GENOMIC DNA]</scope>
    <source>
        <strain evidence="4 5">IFM 0406</strain>
    </source>
</reference>